<dbReference type="PATRIC" id="fig|1423733.4.peg.1690"/>
<dbReference type="AlphaFoldDB" id="A0A0R2BC57"/>
<organism evidence="2 3">
    <name type="scientific">Secundilactobacillus collinoides DSM 20515 = JCM 1123</name>
    <dbReference type="NCBI Taxonomy" id="1423733"/>
    <lineage>
        <taxon>Bacteria</taxon>
        <taxon>Bacillati</taxon>
        <taxon>Bacillota</taxon>
        <taxon>Bacilli</taxon>
        <taxon>Lactobacillales</taxon>
        <taxon>Lactobacillaceae</taxon>
        <taxon>Secundilactobacillus</taxon>
    </lineage>
</organism>
<feature type="region of interest" description="Disordered" evidence="1">
    <location>
        <begin position="1"/>
        <end position="54"/>
    </location>
</feature>
<evidence type="ECO:0000313" key="3">
    <source>
        <dbReference type="Proteomes" id="UP000051845"/>
    </source>
</evidence>
<gene>
    <name evidence="2" type="ORF">FC82_GL001604</name>
</gene>
<dbReference type="EMBL" id="AYYR01000029">
    <property type="protein sequence ID" value="KRM76373.1"/>
    <property type="molecule type" value="Genomic_DNA"/>
</dbReference>
<proteinExistence type="predicted"/>
<sequence length="54" mass="6008">MKEPLALRNAFSHGCQEQAVKNQKVKTKNQESQNSDKKPKTKKVPPTPNVAGTF</sequence>
<name>A0A0R2BC57_SECCO</name>
<accession>A0A0R2BC57</accession>
<evidence type="ECO:0000256" key="1">
    <source>
        <dbReference type="SAM" id="MobiDB-lite"/>
    </source>
</evidence>
<comment type="caution">
    <text evidence="2">The sequence shown here is derived from an EMBL/GenBank/DDBJ whole genome shotgun (WGS) entry which is preliminary data.</text>
</comment>
<dbReference type="Proteomes" id="UP000051845">
    <property type="component" value="Unassembled WGS sequence"/>
</dbReference>
<evidence type="ECO:0000313" key="2">
    <source>
        <dbReference type="EMBL" id="KRM76373.1"/>
    </source>
</evidence>
<protein>
    <submittedName>
        <fullName evidence="2">Uncharacterized protein</fullName>
    </submittedName>
</protein>
<reference evidence="2 3" key="1">
    <citation type="journal article" date="2015" name="Genome Announc.">
        <title>Expanding the biotechnology potential of lactobacilli through comparative genomics of 213 strains and associated genera.</title>
        <authorList>
            <person name="Sun Z."/>
            <person name="Harris H.M."/>
            <person name="McCann A."/>
            <person name="Guo C."/>
            <person name="Argimon S."/>
            <person name="Zhang W."/>
            <person name="Yang X."/>
            <person name="Jeffery I.B."/>
            <person name="Cooney J.C."/>
            <person name="Kagawa T.F."/>
            <person name="Liu W."/>
            <person name="Song Y."/>
            <person name="Salvetti E."/>
            <person name="Wrobel A."/>
            <person name="Rasinkangas P."/>
            <person name="Parkhill J."/>
            <person name="Rea M.C."/>
            <person name="O'Sullivan O."/>
            <person name="Ritari J."/>
            <person name="Douillard F.P."/>
            <person name="Paul Ross R."/>
            <person name="Yang R."/>
            <person name="Briner A.E."/>
            <person name="Felis G.E."/>
            <person name="de Vos W.M."/>
            <person name="Barrangou R."/>
            <person name="Klaenhammer T.R."/>
            <person name="Caufield P.W."/>
            <person name="Cui Y."/>
            <person name="Zhang H."/>
            <person name="O'Toole P.W."/>
        </authorList>
    </citation>
    <scope>NUCLEOTIDE SEQUENCE [LARGE SCALE GENOMIC DNA]</scope>
    <source>
        <strain evidence="2 3">DSM 20515</strain>
    </source>
</reference>